<dbReference type="KEGG" id="rpc:RPC_1864"/>
<evidence type="ECO:0000313" key="1">
    <source>
        <dbReference type="EMBL" id="ABD87421.1"/>
    </source>
</evidence>
<name>Q217L5_RHOPB</name>
<dbReference type="eggNOG" id="ENOG5032UI6">
    <property type="taxonomic scope" value="Bacteria"/>
</dbReference>
<gene>
    <name evidence="1" type="ordered locus">RPC_1864</name>
</gene>
<organism evidence="1">
    <name type="scientific">Rhodopseudomonas palustris (strain BisB18)</name>
    <dbReference type="NCBI Taxonomy" id="316056"/>
    <lineage>
        <taxon>Bacteria</taxon>
        <taxon>Pseudomonadati</taxon>
        <taxon>Pseudomonadota</taxon>
        <taxon>Alphaproteobacteria</taxon>
        <taxon>Hyphomicrobiales</taxon>
        <taxon>Nitrobacteraceae</taxon>
        <taxon>Rhodopseudomonas</taxon>
    </lineage>
</organism>
<dbReference type="RefSeq" id="WP_011472325.1">
    <property type="nucleotide sequence ID" value="NC_007925.1"/>
</dbReference>
<dbReference type="OrthoDB" id="6015145at2"/>
<accession>Q217L5</accession>
<dbReference type="HOGENOM" id="CLU_077823_0_0_5"/>
<proteinExistence type="predicted"/>
<sequence>MATVVTMDVYSGRPNPVWRLSDQEESALNERLSSLSRLTDQRPSGIVGGLGYRGFTVARHDPTSDAIGQFRIHESIVDRGVGLPNLVDNAEAESFLLNAFRGQLPADVYEHAVASLTGTRNFRLSELAAPCPTCHAADAPAYNPSAWNIPSVQPNNNCYNYANDNATNTFAQPGRAHGKQASVLDCAHVEPAAAADGLVAAANFTANLAAGAGWYVALVIWPGTDYHWYRQDKVGCWSHKPGQTAVRDIDNAGNKIVDPKTCNRGPYTVFCDYMVTKRGLTIS</sequence>
<dbReference type="AlphaFoldDB" id="Q217L5"/>
<protein>
    <submittedName>
        <fullName evidence="1">Uncharacterized protein</fullName>
    </submittedName>
</protein>
<dbReference type="EMBL" id="CP000301">
    <property type="protein sequence ID" value="ABD87421.1"/>
    <property type="molecule type" value="Genomic_DNA"/>
</dbReference>
<dbReference type="STRING" id="316056.RPC_1864"/>
<reference evidence="1" key="1">
    <citation type="submission" date="2006-03" db="EMBL/GenBank/DDBJ databases">
        <title>Complete sequence of Rhodopseudomonas palustris BisB18.</title>
        <authorList>
            <consortium name="US DOE Joint Genome Institute"/>
            <person name="Copeland A."/>
            <person name="Lucas S."/>
            <person name="Lapidus A."/>
            <person name="Barry K."/>
            <person name="Detter J.C."/>
            <person name="Glavina del Rio T."/>
            <person name="Hammon N."/>
            <person name="Israni S."/>
            <person name="Dalin E."/>
            <person name="Tice H."/>
            <person name="Pitluck S."/>
            <person name="Chain P."/>
            <person name="Malfatti S."/>
            <person name="Shin M."/>
            <person name="Vergez L."/>
            <person name="Schmutz J."/>
            <person name="Larimer F."/>
            <person name="Land M."/>
            <person name="Hauser L."/>
            <person name="Pelletier D.A."/>
            <person name="Kyrpides N."/>
            <person name="Anderson I."/>
            <person name="Oda Y."/>
            <person name="Harwood C.S."/>
            <person name="Richardson P."/>
        </authorList>
    </citation>
    <scope>NUCLEOTIDE SEQUENCE [LARGE SCALE GENOMIC DNA]</scope>
    <source>
        <strain evidence="1">BisB18</strain>
    </source>
</reference>